<reference evidence="4" key="1">
    <citation type="submission" date="2015-11" db="EMBL/GenBank/DDBJ databases">
        <authorList>
            <consortium name="Cross-ministerial Strategic Innovation Promotion Program (SIP) consortium"/>
            <person name="Tomihama T."/>
            <person name="Ikenaga M."/>
            <person name="Sakai M."/>
            <person name="Okubo T."/>
            <person name="Ikeda S."/>
        </authorList>
    </citation>
    <scope>NUCLEOTIDE SEQUENCE [LARGE SCALE GENOMIC DNA]</scope>
    <source>
        <strain evidence="4">S58</strain>
    </source>
</reference>
<dbReference type="Pfam" id="PF00496">
    <property type="entry name" value="SBP_bac_5"/>
    <property type="match status" value="1"/>
</dbReference>
<dbReference type="InterPro" id="IPR030678">
    <property type="entry name" value="Peptide/Ni-bd"/>
</dbReference>
<dbReference type="EMBL" id="BCMM01000005">
    <property type="protein sequence ID" value="GAQ61242.1"/>
    <property type="molecule type" value="Genomic_DNA"/>
</dbReference>
<dbReference type="InterPro" id="IPR039424">
    <property type="entry name" value="SBP_5"/>
</dbReference>
<dbReference type="GO" id="GO:0015833">
    <property type="term" value="P:peptide transport"/>
    <property type="evidence" value="ECO:0007669"/>
    <property type="project" value="TreeGrafter"/>
</dbReference>
<comment type="caution">
    <text evidence="3">The sequence shown here is derived from an EMBL/GenBank/DDBJ whole genome shotgun (WGS) entry which is preliminary data.</text>
</comment>
<feature type="signal peptide" evidence="1">
    <location>
        <begin position="1"/>
        <end position="17"/>
    </location>
</feature>
<name>A0A100JKR3_STRSC</name>
<dbReference type="InterPro" id="IPR006311">
    <property type="entry name" value="TAT_signal"/>
</dbReference>
<reference evidence="4" key="3">
    <citation type="submission" date="2016-02" db="EMBL/GenBank/DDBJ databases">
        <title>Draft genome of pathogenic Streptomyces sp. in Japan.</title>
        <authorList>
            <person name="Tomihama T."/>
            <person name="Ikenaga M."/>
            <person name="Sakai M."/>
            <person name="Okubo T."/>
            <person name="Ikeda S."/>
        </authorList>
    </citation>
    <scope>NUCLEOTIDE SEQUENCE [LARGE SCALE GENOMIC DNA]</scope>
    <source>
        <strain evidence="4">S58</strain>
    </source>
</reference>
<dbReference type="GO" id="GO:0043190">
    <property type="term" value="C:ATP-binding cassette (ABC) transporter complex"/>
    <property type="evidence" value="ECO:0007669"/>
    <property type="project" value="InterPro"/>
</dbReference>
<feature type="chain" id="PRO_5039319401" evidence="1">
    <location>
        <begin position="18"/>
        <end position="596"/>
    </location>
</feature>
<dbReference type="Proteomes" id="UP000067448">
    <property type="component" value="Unassembled WGS sequence"/>
</dbReference>
<feature type="domain" description="Solute-binding protein family 5" evidence="2">
    <location>
        <begin position="118"/>
        <end position="510"/>
    </location>
</feature>
<reference evidence="3 4" key="2">
    <citation type="journal article" date="2016" name="Genome Announc.">
        <title>Draft Genome Sequences of Streptomyces scabiei S58, Streptomyces turgidiscabies T45, and Streptomyces acidiscabies a10, the Pathogens of Potato Common Scab, Isolated in Japan.</title>
        <authorList>
            <person name="Tomihama T."/>
            <person name="Nishi Y."/>
            <person name="Sakai M."/>
            <person name="Ikenaga M."/>
            <person name="Okubo T."/>
            <person name="Ikeda S."/>
        </authorList>
    </citation>
    <scope>NUCLEOTIDE SEQUENCE [LARGE SCALE GENOMIC DNA]</scope>
    <source>
        <strain evidence="3 4">S58</strain>
    </source>
</reference>
<evidence type="ECO:0000259" key="2">
    <source>
        <dbReference type="Pfam" id="PF00496"/>
    </source>
</evidence>
<dbReference type="CDD" id="cd08506">
    <property type="entry name" value="PBP2_clavulanate_OppA2"/>
    <property type="match status" value="1"/>
</dbReference>
<dbReference type="OrthoDB" id="5240629at2"/>
<gene>
    <name evidence="3" type="primary">ygiS_1</name>
    <name evidence="3" type="ORF">SsS58_01591</name>
</gene>
<dbReference type="Gene3D" id="3.10.105.10">
    <property type="entry name" value="Dipeptide-binding Protein, Domain 3"/>
    <property type="match status" value="1"/>
</dbReference>
<keyword evidence="1" id="KW-0732">Signal</keyword>
<dbReference type="PIRSF" id="PIRSF002741">
    <property type="entry name" value="MppA"/>
    <property type="match status" value="1"/>
</dbReference>
<dbReference type="PANTHER" id="PTHR30290:SF83">
    <property type="entry name" value="ABC TRANSPORTER SUBSTRATE-BINDING PROTEIN"/>
    <property type="match status" value="1"/>
</dbReference>
<dbReference type="GO" id="GO:0042597">
    <property type="term" value="C:periplasmic space"/>
    <property type="evidence" value="ECO:0007669"/>
    <property type="project" value="UniProtKB-ARBA"/>
</dbReference>
<dbReference type="AlphaFoldDB" id="A0A100JKR3"/>
<dbReference type="RefSeq" id="WP_059079239.1">
    <property type="nucleotide sequence ID" value="NZ_BCMM01000005.1"/>
</dbReference>
<dbReference type="InterPro" id="IPR000914">
    <property type="entry name" value="SBP_5_dom"/>
</dbReference>
<dbReference type="SUPFAM" id="SSF53850">
    <property type="entry name" value="Periplasmic binding protein-like II"/>
    <property type="match status" value="1"/>
</dbReference>
<evidence type="ECO:0000313" key="3">
    <source>
        <dbReference type="EMBL" id="GAQ61242.1"/>
    </source>
</evidence>
<accession>A0A100JKR3</accession>
<dbReference type="PROSITE" id="PS51318">
    <property type="entry name" value="TAT"/>
    <property type="match status" value="1"/>
</dbReference>
<evidence type="ECO:0000313" key="4">
    <source>
        <dbReference type="Proteomes" id="UP000067448"/>
    </source>
</evidence>
<dbReference type="Gene3D" id="3.40.190.10">
    <property type="entry name" value="Periplasmic binding protein-like II"/>
    <property type="match status" value="1"/>
</dbReference>
<dbReference type="PANTHER" id="PTHR30290">
    <property type="entry name" value="PERIPLASMIC BINDING COMPONENT OF ABC TRANSPORTER"/>
    <property type="match status" value="1"/>
</dbReference>
<evidence type="ECO:0000256" key="1">
    <source>
        <dbReference type="SAM" id="SignalP"/>
    </source>
</evidence>
<sequence length="596" mass="64306">MSISRRNFVIASSVATAGGALVLSACSSGGGGGTAGGGAASGSAATYAKVTVGTAADSTGPAPAVPGARKGGTIRPIGPDDFSHLDPQRIYFAWNSTVANLYVRCLTGYRIAANGSMKLVGDLATDTGTMTDGGKTWTFTLKDGLKWEDGSELTVDDVRHGIERGFASFTTEGATYVQTWLTGSNDFRSVYKGPYGGKHLSSVVTDTAKKTITFHLKTARPDLGWALAMHSYGAVPVAHDSKEKYDKDPVSCGPYRIRQHSVDKSMTLVRNTHWDPATDPIRNAYPDSVVFEFGPEALPATDRLIADSGTDRYAVMAYSGVPAERIQKVISDSALESRTIDGLLTGLYYYAINCRRIKDVRVRQALNIAWPLEQIRSIYGGPSAGDYATTILSPDIAGRVKFDVYGKLKNPRGDTAKAKSLLKEAGKLGQKIVYTYPQGGNDAYEKTKVVIANALKEAGFDPVVKPVESTSYYDQVGQIDNQFDVMWYGWSPDWPAAYTLIQPLFDGTTIANNAPNVSQLNVGWVNAAIKKDATITDTTKENAAWAALDKSIMAKEAPIIPETYQRRYYLYGSKVGGAQFDPLFSAFLLHKLYAKA</sequence>
<proteinExistence type="predicted"/>
<organism evidence="3 4">
    <name type="scientific">Streptomyces scabiei</name>
    <dbReference type="NCBI Taxonomy" id="1930"/>
    <lineage>
        <taxon>Bacteria</taxon>
        <taxon>Bacillati</taxon>
        <taxon>Actinomycetota</taxon>
        <taxon>Actinomycetes</taxon>
        <taxon>Kitasatosporales</taxon>
        <taxon>Streptomycetaceae</taxon>
        <taxon>Streptomyces</taxon>
    </lineage>
</organism>
<dbReference type="PROSITE" id="PS51257">
    <property type="entry name" value="PROKAR_LIPOPROTEIN"/>
    <property type="match status" value="1"/>
</dbReference>
<protein>
    <submittedName>
        <fullName evidence="3">Putative binding protein YgiS</fullName>
    </submittedName>
</protein>
<dbReference type="GO" id="GO:1904680">
    <property type="term" value="F:peptide transmembrane transporter activity"/>
    <property type="evidence" value="ECO:0007669"/>
    <property type="project" value="TreeGrafter"/>
</dbReference>